<dbReference type="Proteomes" id="UP001187471">
    <property type="component" value="Unassembled WGS sequence"/>
</dbReference>
<dbReference type="EMBL" id="JAVXUO010001148">
    <property type="protein sequence ID" value="KAK2985531.1"/>
    <property type="molecule type" value="Genomic_DNA"/>
</dbReference>
<reference evidence="5" key="1">
    <citation type="submission" date="2022-12" db="EMBL/GenBank/DDBJ databases">
        <title>Draft genome assemblies for two species of Escallonia (Escalloniales).</title>
        <authorList>
            <person name="Chanderbali A."/>
            <person name="Dervinis C."/>
            <person name="Anghel I."/>
            <person name="Soltis D."/>
            <person name="Soltis P."/>
            <person name="Zapata F."/>
        </authorList>
    </citation>
    <scope>NUCLEOTIDE SEQUENCE</scope>
    <source>
        <strain evidence="5">UCBG92.1500</strain>
        <tissue evidence="5">Leaf</tissue>
    </source>
</reference>
<dbReference type="GO" id="GO:0043531">
    <property type="term" value="F:ADP binding"/>
    <property type="evidence" value="ECO:0007669"/>
    <property type="project" value="InterPro"/>
</dbReference>
<dbReference type="GO" id="GO:0006952">
    <property type="term" value="P:defense response"/>
    <property type="evidence" value="ECO:0007669"/>
    <property type="project" value="InterPro"/>
</dbReference>
<proteinExistence type="predicted"/>
<dbReference type="PRINTS" id="PR00364">
    <property type="entry name" value="DISEASERSIST"/>
</dbReference>
<comment type="caution">
    <text evidence="5">The sequence shown here is derived from an EMBL/GenBank/DDBJ whole genome shotgun (WGS) entry which is preliminary data.</text>
</comment>
<evidence type="ECO:0000259" key="4">
    <source>
        <dbReference type="Pfam" id="PF23282"/>
    </source>
</evidence>
<dbReference type="InterPro" id="IPR002182">
    <property type="entry name" value="NB-ARC"/>
</dbReference>
<dbReference type="InterPro" id="IPR027417">
    <property type="entry name" value="P-loop_NTPase"/>
</dbReference>
<evidence type="ECO:0000256" key="2">
    <source>
        <dbReference type="ARBA" id="ARBA00022737"/>
    </source>
</evidence>
<protein>
    <recommendedName>
        <fullName evidence="7">NB-ARC domain-containing protein</fullName>
    </recommendedName>
</protein>
<name>A0AA88UKK8_9ASTE</name>
<accession>A0AA88UKK8</accession>
<dbReference type="SUPFAM" id="SSF46785">
    <property type="entry name" value="Winged helix' DNA-binding domain"/>
    <property type="match status" value="1"/>
</dbReference>
<dbReference type="InterPro" id="IPR042197">
    <property type="entry name" value="Apaf_helical"/>
</dbReference>
<keyword evidence="2" id="KW-0677">Repeat</keyword>
<feature type="domain" description="Disease resistance protein Roq1-like winged-helix" evidence="4">
    <location>
        <begin position="285"/>
        <end position="353"/>
    </location>
</feature>
<feature type="domain" description="NB-ARC" evidence="3">
    <location>
        <begin position="41"/>
        <end position="213"/>
    </location>
</feature>
<evidence type="ECO:0000313" key="5">
    <source>
        <dbReference type="EMBL" id="KAK2985531.1"/>
    </source>
</evidence>
<evidence type="ECO:0000256" key="1">
    <source>
        <dbReference type="ARBA" id="ARBA00022614"/>
    </source>
</evidence>
<dbReference type="Pfam" id="PF00931">
    <property type="entry name" value="NB-ARC"/>
    <property type="match status" value="1"/>
</dbReference>
<dbReference type="Gene3D" id="3.40.50.300">
    <property type="entry name" value="P-loop containing nucleotide triphosphate hydrolases"/>
    <property type="match status" value="1"/>
</dbReference>
<dbReference type="InterPro" id="IPR036390">
    <property type="entry name" value="WH_DNA-bd_sf"/>
</dbReference>
<sequence length="378" mass="42489">MVVENQADGYEAKFIEKIVQMLEGKLSRTHLNIPGYLVGIDNQVNSISSWLHNAPSDVGIMSIWGIGGIGKTTIAKRVFNLNLGSFDAGCFLSDIADTSKESHRVARLQKQLVSEILVGKKRKLPSVEQGIWTIRNAMSGKRVLLVLDDVEENDQVDAILGMQNWFCPGSKIIITTRNQQFIKAHRADKIHMVKVDSLLETESLKLLFWHAFGEEDLPGNYMDLTNRVVACCGGLPLALRVLGLSLSCRSVDVWESTLEILDTIPDNDIHKILEISYNSLKSDLDKNLFLDIACFFVGKDVNLMVKIIHGCGFSPLRGIENLKDRGLLSVDHNKKLRMHQMLQQMGREIIRQKAPDEPGKRCRLWHAEDSFNVLKDNS</sequence>
<gene>
    <name evidence="5" type="ORF">RJ640_015856</name>
</gene>
<evidence type="ECO:0000313" key="6">
    <source>
        <dbReference type="Proteomes" id="UP001187471"/>
    </source>
</evidence>
<dbReference type="Gene3D" id="1.10.8.430">
    <property type="entry name" value="Helical domain of apoptotic protease-activating factors"/>
    <property type="match status" value="1"/>
</dbReference>
<dbReference type="InterPro" id="IPR044974">
    <property type="entry name" value="Disease_R_plants"/>
</dbReference>
<dbReference type="SUPFAM" id="SSF52540">
    <property type="entry name" value="P-loop containing nucleoside triphosphate hydrolases"/>
    <property type="match status" value="1"/>
</dbReference>
<dbReference type="Pfam" id="PF23282">
    <property type="entry name" value="WHD_ROQ1"/>
    <property type="match status" value="1"/>
</dbReference>
<dbReference type="PANTHER" id="PTHR11017">
    <property type="entry name" value="LEUCINE-RICH REPEAT-CONTAINING PROTEIN"/>
    <property type="match status" value="1"/>
</dbReference>
<keyword evidence="1" id="KW-0433">Leucine-rich repeat</keyword>
<dbReference type="InterPro" id="IPR058192">
    <property type="entry name" value="WHD_ROQ1-like"/>
</dbReference>
<keyword evidence="6" id="KW-1185">Reference proteome</keyword>
<organism evidence="5 6">
    <name type="scientific">Escallonia rubra</name>
    <dbReference type="NCBI Taxonomy" id="112253"/>
    <lineage>
        <taxon>Eukaryota</taxon>
        <taxon>Viridiplantae</taxon>
        <taxon>Streptophyta</taxon>
        <taxon>Embryophyta</taxon>
        <taxon>Tracheophyta</taxon>
        <taxon>Spermatophyta</taxon>
        <taxon>Magnoliopsida</taxon>
        <taxon>eudicotyledons</taxon>
        <taxon>Gunneridae</taxon>
        <taxon>Pentapetalae</taxon>
        <taxon>asterids</taxon>
        <taxon>campanulids</taxon>
        <taxon>Escalloniales</taxon>
        <taxon>Escalloniaceae</taxon>
        <taxon>Escallonia</taxon>
    </lineage>
</organism>
<evidence type="ECO:0000259" key="3">
    <source>
        <dbReference type="Pfam" id="PF00931"/>
    </source>
</evidence>
<evidence type="ECO:0008006" key="7">
    <source>
        <dbReference type="Google" id="ProtNLM"/>
    </source>
</evidence>
<dbReference type="PANTHER" id="PTHR11017:SF305">
    <property type="entry name" value="TMV RESISTANCE PROTEIN N-LIKE"/>
    <property type="match status" value="1"/>
</dbReference>
<feature type="non-terminal residue" evidence="5">
    <location>
        <position position="1"/>
    </location>
</feature>
<dbReference type="AlphaFoldDB" id="A0AA88UKK8"/>